<name>A0ACC5U8J3_9FLAO</name>
<dbReference type="EMBL" id="JAHKPD010000012">
    <property type="protein sequence ID" value="MBU2950646.1"/>
    <property type="molecule type" value="Genomic_DNA"/>
</dbReference>
<accession>A0ACC5U8J3</accession>
<protein>
    <submittedName>
        <fullName evidence="1">DUF3078 domain-containing protein</fullName>
    </submittedName>
</protein>
<organism evidence="1 2">
    <name type="scientific">Pseudotamlana agarivorans</name>
    <dbReference type="NCBI Taxonomy" id="481183"/>
    <lineage>
        <taxon>Bacteria</taxon>
        <taxon>Pseudomonadati</taxon>
        <taxon>Bacteroidota</taxon>
        <taxon>Flavobacteriia</taxon>
        <taxon>Flavobacteriales</taxon>
        <taxon>Flavobacteriaceae</taxon>
        <taxon>Pseudotamlana</taxon>
    </lineage>
</organism>
<dbReference type="Proteomes" id="UP001647509">
    <property type="component" value="Unassembled WGS sequence"/>
</dbReference>
<evidence type="ECO:0000313" key="2">
    <source>
        <dbReference type="Proteomes" id="UP001647509"/>
    </source>
</evidence>
<comment type="caution">
    <text evidence="1">The sequence shown here is derived from an EMBL/GenBank/DDBJ whole genome shotgun (WGS) entry which is preliminary data.</text>
</comment>
<keyword evidence="2" id="KW-1185">Reference proteome</keyword>
<evidence type="ECO:0000313" key="1">
    <source>
        <dbReference type="EMBL" id="MBU2950646.1"/>
    </source>
</evidence>
<reference evidence="1" key="1">
    <citation type="submission" date="2021-05" db="EMBL/GenBank/DDBJ databases">
        <title>Draft genomes of bacteria isolated from model marine particles.</title>
        <authorList>
            <person name="Datta M.S."/>
            <person name="Schwartzman J.A."/>
            <person name="Enke T.N."/>
            <person name="Saavedra J."/>
            <person name="Cermak N."/>
            <person name="Cordero O.X."/>
        </authorList>
    </citation>
    <scope>NUCLEOTIDE SEQUENCE</scope>
    <source>
        <strain evidence="1">I2M19</strain>
    </source>
</reference>
<proteinExistence type="predicted"/>
<gene>
    <name evidence="1" type="ORF">KO493_08055</name>
</gene>
<sequence length="308" mass="34523">MKKTLLIGALFIGVISVNAQTKDELKALKSAKEDSISALQSEVDDLKKQIEEFPGWHYGAFGTIGANLSEFSNWYAQGTPNNSAGNITITANPFAKLNREKFFWYNTANINLSWVKFDDKDDPNDDDSFRQATDVFTVTSLYGYKFTKTLAASTLGEYRTTLLNNFNDPGYLDLGIGITWTPISELVVVVHPLNYNIVFSNETTIFDSSLGAKIVANYAKEFGKLKLKSNLSMFQSYKSSNLSNWTWTNGLAYDLWKGIGLGFEFGLRDNKQEALNFAINELGDPNATFDNVDNDLQTYWTFGLSYAF</sequence>